<comment type="cofactor">
    <cofactor evidence="5">
        <name>Zn(2+)</name>
        <dbReference type="ChEBI" id="CHEBI:29105"/>
    </cofactor>
</comment>
<dbReference type="GeneID" id="91086664"/>
<evidence type="ECO:0000313" key="6">
    <source>
        <dbReference type="EMBL" id="WVN87274.1"/>
    </source>
</evidence>
<dbReference type="Proteomes" id="UP000094043">
    <property type="component" value="Chromosome 3"/>
</dbReference>
<dbReference type="VEuPathDB" id="FungiDB:L203_06525"/>
<reference evidence="6" key="3">
    <citation type="submission" date="2024-01" db="EMBL/GenBank/DDBJ databases">
        <authorList>
            <person name="Coelho M.A."/>
            <person name="David-Palma M."/>
            <person name="Shea T."/>
            <person name="Sun S."/>
            <person name="Cuomo C.A."/>
            <person name="Heitman J."/>
        </authorList>
    </citation>
    <scope>NUCLEOTIDE SEQUENCE</scope>
    <source>
        <strain evidence="6">CBS 7841</strain>
    </source>
</reference>
<organism evidence="6 7">
    <name type="scientific">Cryptococcus depauperatus CBS 7841</name>
    <dbReference type="NCBI Taxonomy" id="1295531"/>
    <lineage>
        <taxon>Eukaryota</taxon>
        <taxon>Fungi</taxon>
        <taxon>Dikarya</taxon>
        <taxon>Basidiomycota</taxon>
        <taxon>Agaricomycotina</taxon>
        <taxon>Tremellomycetes</taxon>
        <taxon>Tremellales</taxon>
        <taxon>Cryptococcaceae</taxon>
        <taxon>Cryptococcus</taxon>
    </lineage>
</organism>
<proteinExistence type="predicted"/>
<keyword evidence="7" id="KW-1185">Reference proteome</keyword>
<dbReference type="AlphaFoldDB" id="A0A1E3HHR7"/>
<evidence type="ECO:0000256" key="1">
    <source>
        <dbReference type="ARBA" id="ARBA00022603"/>
    </source>
</evidence>
<dbReference type="PANTHER" id="PTHR46015">
    <property type="entry name" value="ZGC:172121"/>
    <property type="match status" value="1"/>
</dbReference>
<dbReference type="GO" id="GO:0009086">
    <property type="term" value="P:methionine biosynthetic process"/>
    <property type="evidence" value="ECO:0007669"/>
    <property type="project" value="TreeGrafter"/>
</dbReference>
<dbReference type="PANTHER" id="PTHR46015:SF1">
    <property type="entry name" value="HOMOCYSTEINE S-METHYLTRANSFERASE-LIKE ISOFORM 1"/>
    <property type="match status" value="1"/>
</dbReference>
<dbReference type="EMBL" id="CP143786">
    <property type="protein sequence ID" value="WVN87274.1"/>
    <property type="molecule type" value="Genomic_DNA"/>
</dbReference>
<dbReference type="InterPro" id="IPR003726">
    <property type="entry name" value="HCY_dom"/>
</dbReference>
<evidence type="ECO:0000256" key="5">
    <source>
        <dbReference type="PROSITE-ProRule" id="PRU00333"/>
    </source>
</evidence>
<gene>
    <name evidence="6" type="ORF">L203_102452</name>
</gene>
<protein>
    <submittedName>
        <fullName evidence="6">Uncharacterized protein</fullName>
    </submittedName>
</protein>
<keyword evidence="2 5" id="KW-0808">Transferase</keyword>
<dbReference type="InterPro" id="IPR036589">
    <property type="entry name" value="HCY_dom_sf"/>
</dbReference>
<feature type="binding site" evidence="5">
    <location>
        <position position="355"/>
    </location>
    <ligand>
        <name>Zn(2+)</name>
        <dbReference type="ChEBI" id="CHEBI:29105"/>
    </ligand>
</feature>
<evidence type="ECO:0000256" key="4">
    <source>
        <dbReference type="ARBA" id="ARBA00022833"/>
    </source>
</evidence>
<evidence type="ECO:0000313" key="7">
    <source>
        <dbReference type="Proteomes" id="UP000094043"/>
    </source>
</evidence>
<sequence>MAHHSHRILVLDGGMGTTLETQGYDVSSQLWGLEVVFKNPSILSEIHKRYIAAGADIIETATYQLTLANICDHLRCSEEEARLALHRGLLLAREAVDGGAVKRAVRSGIALSFGPYGSMLQPGQEYGGVYPPPFGPSITSNFFPAASRAEEREQVVQALAQYHLVKLQAFGDLLKQVEWIAFETIPVLHEVYAIRRAMSLLRLELRINQNAESRAWWDDIKYWITSPYPQGFHPQLSESGKHTDAQQVMQALFDDSETSVPDGVGINCTNPSYLATLTKQMTLHLPASINKKPWFVLYPDGGQIYDTTARNWTIVPQSPKNAEEWAASVGSLAKEMADAKRDGNYVWEGVIVGGCCKSSFVEITALRKFVDRHCH</sequence>
<keyword evidence="4 5" id="KW-0862">Zinc</keyword>
<dbReference type="OrthoDB" id="261426at2759"/>
<accession>A0A1E3HHR7</accession>
<name>A0A1E3HHR7_9TREE</name>
<keyword evidence="3 5" id="KW-0479">Metal-binding</keyword>
<reference evidence="6" key="1">
    <citation type="submission" date="2016-06" db="EMBL/GenBank/DDBJ databases">
        <authorList>
            <person name="Cuomo C."/>
            <person name="Litvintseva A."/>
            <person name="Heitman J."/>
            <person name="Chen Y."/>
            <person name="Sun S."/>
            <person name="Springer D."/>
            <person name="Dromer F."/>
            <person name="Young S."/>
            <person name="Zeng Q."/>
            <person name="Chapman S."/>
            <person name="Gujja S."/>
            <person name="Saif S."/>
            <person name="Birren B."/>
        </authorList>
    </citation>
    <scope>NUCLEOTIDE SEQUENCE</scope>
    <source>
        <strain evidence="6">CBS 7841</strain>
    </source>
</reference>
<dbReference type="GO" id="GO:0033528">
    <property type="term" value="P:S-methylmethionine cycle"/>
    <property type="evidence" value="ECO:0007669"/>
    <property type="project" value="TreeGrafter"/>
</dbReference>
<evidence type="ECO:0000256" key="3">
    <source>
        <dbReference type="ARBA" id="ARBA00022723"/>
    </source>
</evidence>
<dbReference type="Pfam" id="PF02574">
    <property type="entry name" value="S-methyl_trans"/>
    <property type="match status" value="1"/>
</dbReference>
<evidence type="ECO:0000256" key="2">
    <source>
        <dbReference type="ARBA" id="ARBA00022679"/>
    </source>
</evidence>
<dbReference type="GO" id="GO:0008898">
    <property type="term" value="F:S-adenosylmethionine-homocysteine S-methyltransferase activity"/>
    <property type="evidence" value="ECO:0007669"/>
    <property type="project" value="TreeGrafter"/>
</dbReference>
<dbReference type="GO" id="GO:0046872">
    <property type="term" value="F:metal ion binding"/>
    <property type="evidence" value="ECO:0007669"/>
    <property type="project" value="UniProtKB-KW"/>
</dbReference>
<dbReference type="RefSeq" id="XP_066067974.1">
    <property type="nucleotide sequence ID" value="XM_066211877.1"/>
</dbReference>
<keyword evidence="1 5" id="KW-0489">Methyltransferase</keyword>
<dbReference type="InterPro" id="IPR051486">
    <property type="entry name" value="Hcy_S-methyltransferase"/>
</dbReference>
<dbReference type="PROSITE" id="PS50970">
    <property type="entry name" value="HCY"/>
    <property type="match status" value="1"/>
</dbReference>
<dbReference type="GO" id="GO:0032259">
    <property type="term" value="P:methylation"/>
    <property type="evidence" value="ECO:0007669"/>
    <property type="project" value="UniProtKB-KW"/>
</dbReference>
<dbReference type="Gene3D" id="3.20.20.330">
    <property type="entry name" value="Homocysteine-binding-like domain"/>
    <property type="match status" value="1"/>
</dbReference>
<feature type="binding site" evidence="5">
    <location>
        <position position="268"/>
    </location>
    <ligand>
        <name>Zn(2+)</name>
        <dbReference type="ChEBI" id="CHEBI:29105"/>
    </ligand>
</feature>
<feature type="binding site" evidence="5">
    <location>
        <position position="356"/>
    </location>
    <ligand>
        <name>Zn(2+)</name>
        <dbReference type="ChEBI" id="CHEBI:29105"/>
    </ligand>
</feature>
<dbReference type="KEGG" id="cdep:91086664"/>
<reference evidence="6" key="2">
    <citation type="journal article" date="2022" name="Elife">
        <title>Obligate sexual reproduction of a homothallic fungus closely related to the Cryptococcus pathogenic species complex.</title>
        <authorList>
            <person name="Passer A.R."/>
            <person name="Clancey S.A."/>
            <person name="Shea T."/>
            <person name="David-Palma M."/>
            <person name="Averette A.F."/>
            <person name="Boekhout T."/>
            <person name="Porcel B.M."/>
            <person name="Nowrousian M."/>
            <person name="Cuomo C.A."/>
            <person name="Sun S."/>
            <person name="Heitman J."/>
            <person name="Coelho M.A."/>
        </authorList>
    </citation>
    <scope>NUCLEOTIDE SEQUENCE</scope>
    <source>
        <strain evidence="6">CBS 7841</strain>
    </source>
</reference>
<dbReference type="SUPFAM" id="SSF82282">
    <property type="entry name" value="Homocysteine S-methyltransferase"/>
    <property type="match status" value="1"/>
</dbReference>